<accession>A0ABS5TKK9</accession>
<dbReference type="Proteomes" id="UP001197247">
    <property type="component" value="Unassembled WGS sequence"/>
</dbReference>
<keyword evidence="1" id="KW-0732">Signal</keyword>
<evidence type="ECO:0000313" key="2">
    <source>
        <dbReference type="EMBL" id="MBT0771635.1"/>
    </source>
</evidence>
<dbReference type="Gene3D" id="3.40.50.1000">
    <property type="entry name" value="HAD superfamily/HAD-like"/>
    <property type="match status" value="1"/>
</dbReference>
<dbReference type="Pfam" id="PF03767">
    <property type="entry name" value="Acid_phosphat_B"/>
    <property type="match status" value="1"/>
</dbReference>
<name>A0ABS5TKK9_9ACTN</name>
<protein>
    <recommendedName>
        <fullName evidence="4">Acid phosphatase of HAD superfamily subfamily IIIB</fullName>
    </recommendedName>
</protein>
<evidence type="ECO:0008006" key="4">
    <source>
        <dbReference type="Google" id="ProtNLM"/>
    </source>
</evidence>
<evidence type="ECO:0000313" key="3">
    <source>
        <dbReference type="Proteomes" id="UP001197247"/>
    </source>
</evidence>
<dbReference type="InterPro" id="IPR036412">
    <property type="entry name" value="HAD-like_sf"/>
</dbReference>
<comment type="caution">
    <text evidence="2">The sequence shown here is derived from an EMBL/GenBank/DDBJ whole genome shotgun (WGS) entry which is preliminary data.</text>
</comment>
<dbReference type="SUPFAM" id="SSF56784">
    <property type="entry name" value="HAD-like"/>
    <property type="match status" value="1"/>
</dbReference>
<dbReference type="InterPro" id="IPR005519">
    <property type="entry name" value="Acid_phosphat_B-like"/>
</dbReference>
<reference evidence="2 3" key="1">
    <citation type="submission" date="2021-05" db="EMBL/GenBank/DDBJ databases">
        <title>Kineosporia and Streptomyces sp. nov. two new marine actinobacteria isolated from Coral.</title>
        <authorList>
            <person name="Buangrab K."/>
            <person name="Sutthacheep M."/>
            <person name="Yeemin T."/>
            <person name="Harunari E."/>
            <person name="Igarashi Y."/>
            <person name="Kanchanasin P."/>
            <person name="Tanasupawat S."/>
            <person name="Phongsopitanun W."/>
        </authorList>
    </citation>
    <scope>NUCLEOTIDE SEQUENCE [LARGE SCALE GENOMIC DNA]</scope>
    <source>
        <strain evidence="2 3">J2-2</strain>
    </source>
</reference>
<dbReference type="PANTHER" id="PTHR31284:SF10">
    <property type="entry name" value="ACID PHOSPHATASE-LIKE PROTEIN"/>
    <property type="match status" value="1"/>
</dbReference>
<dbReference type="EMBL" id="JAHBAY010000009">
    <property type="protein sequence ID" value="MBT0771635.1"/>
    <property type="molecule type" value="Genomic_DNA"/>
</dbReference>
<dbReference type="RefSeq" id="WP_214158000.1">
    <property type="nucleotide sequence ID" value="NZ_JAHBAY010000009.1"/>
</dbReference>
<organism evidence="2 3">
    <name type="scientific">Kineosporia corallincola</name>
    <dbReference type="NCBI Taxonomy" id="2835133"/>
    <lineage>
        <taxon>Bacteria</taxon>
        <taxon>Bacillati</taxon>
        <taxon>Actinomycetota</taxon>
        <taxon>Actinomycetes</taxon>
        <taxon>Kineosporiales</taxon>
        <taxon>Kineosporiaceae</taxon>
        <taxon>Kineosporia</taxon>
    </lineage>
</organism>
<proteinExistence type="predicted"/>
<dbReference type="InterPro" id="IPR023214">
    <property type="entry name" value="HAD_sf"/>
</dbReference>
<dbReference type="PANTHER" id="PTHR31284">
    <property type="entry name" value="ACID PHOSPHATASE-LIKE PROTEIN"/>
    <property type="match status" value="1"/>
</dbReference>
<sequence length="213" mass="23080">MSTPSPGAAAALPRFLPSGHPATEIRRYYGDTGTGRVSPTSEYLRDVERVMDDVHHFVAGFARGALVLDIDDTLLSTYAYGAASDFAGYDDLRALAGFVLGKQPTAVSGMPEFTRAAAARGLSLFYLTNRPDQARAVTLENLREQGYPDPAGLFTKPADQPHLSTTQFKSSVRARLASLGHDLLANVGDQQSDLDGGYARRAFRLPNRMYLLP</sequence>
<keyword evidence="3" id="KW-1185">Reference proteome</keyword>
<evidence type="ECO:0000256" key="1">
    <source>
        <dbReference type="ARBA" id="ARBA00022729"/>
    </source>
</evidence>
<gene>
    <name evidence="2" type="ORF">KIH74_22035</name>
</gene>